<protein>
    <submittedName>
        <fullName evidence="1">Uncharacterized protein</fullName>
    </submittedName>
</protein>
<dbReference type="InterPro" id="IPR012347">
    <property type="entry name" value="Ferritin-like"/>
</dbReference>
<evidence type="ECO:0000313" key="1">
    <source>
        <dbReference type="EMBL" id="MPM39709.1"/>
    </source>
</evidence>
<dbReference type="CDD" id="cd00657">
    <property type="entry name" value="Ferritin_like"/>
    <property type="match status" value="1"/>
</dbReference>
<dbReference type="InterPro" id="IPR009078">
    <property type="entry name" value="Ferritin-like_SF"/>
</dbReference>
<dbReference type="AlphaFoldDB" id="A0A644ZFZ5"/>
<dbReference type="EMBL" id="VSSQ01008742">
    <property type="protein sequence ID" value="MPM39709.1"/>
    <property type="molecule type" value="Genomic_DNA"/>
</dbReference>
<sequence length="268" mass="29013">MQQQVQDTYDYRQYDRVWQRVAPTLDPYPGMQSGNGTAQPPAVNLAPSFPMTEISGANQPGIVQPNVVQPSTVQPSLAQPGFPQPSVVQPSTVLPSMVLPSTAPPSVVPSSTAPLVGSLPAAADNLCCMGAAAMGMSEALQGFIEDELADRRYYMAFSCQGPGWARQTLRDTAEDEGGHARRLMAAYYLITGQCYQPAVSCERICVGQLCPALRDRYHAEACGALNYAQAADATTDPCLAKLLNELSEDEYRHAERMLVLLERGMKQQ</sequence>
<dbReference type="SUPFAM" id="SSF47240">
    <property type="entry name" value="Ferritin-like"/>
    <property type="match status" value="1"/>
</dbReference>
<accession>A0A644ZFZ5</accession>
<proteinExistence type="predicted"/>
<reference evidence="1" key="1">
    <citation type="submission" date="2019-08" db="EMBL/GenBank/DDBJ databases">
        <authorList>
            <person name="Kucharzyk K."/>
            <person name="Murdoch R.W."/>
            <person name="Higgins S."/>
            <person name="Loffler F."/>
        </authorList>
    </citation>
    <scope>NUCLEOTIDE SEQUENCE</scope>
</reference>
<organism evidence="1">
    <name type="scientific">bioreactor metagenome</name>
    <dbReference type="NCBI Taxonomy" id="1076179"/>
    <lineage>
        <taxon>unclassified sequences</taxon>
        <taxon>metagenomes</taxon>
        <taxon>ecological metagenomes</taxon>
    </lineage>
</organism>
<comment type="caution">
    <text evidence="1">The sequence shown here is derived from an EMBL/GenBank/DDBJ whole genome shotgun (WGS) entry which is preliminary data.</text>
</comment>
<dbReference type="Gene3D" id="1.20.1260.10">
    <property type="match status" value="1"/>
</dbReference>
<name>A0A644ZFZ5_9ZZZZ</name>
<gene>
    <name evidence="1" type="ORF">SDC9_86343</name>
</gene>